<dbReference type="RefSeq" id="WP_338737206.1">
    <property type="nucleotide sequence ID" value="NZ_CP146612.1"/>
</dbReference>
<keyword evidence="10" id="KW-0921">Nickel transport</keyword>
<evidence type="ECO:0000313" key="17">
    <source>
        <dbReference type="EMBL" id="WWX25071.1"/>
    </source>
</evidence>
<accession>A0ABZ2J2Q1</accession>
<evidence type="ECO:0000256" key="7">
    <source>
        <dbReference type="ARBA" id="ARBA00022840"/>
    </source>
</evidence>
<dbReference type="CDD" id="cd03257">
    <property type="entry name" value="ABC_NikE_OppD_transporters"/>
    <property type="match status" value="1"/>
</dbReference>
<dbReference type="NCBIfam" id="TIGR01727">
    <property type="entry name" value="oligo_HPY"/>
    <property type="match status" value="1"/>
</dbReference>
<evidence type="ECO:0000256" key="14">
    <source>
        <dbReference type="ARBA" id="ARBA00044143"/>
    </source>
</evidence>
<dbReference type="InterPro" id="IPR050388">
    <property type="entry name" value="ABC_Ni/Peptide_Import"/>
</dbReference>
<dbReference type="EMBL" id="CP146612">
    <property type="protein sequence ID" value="WWX25071.1"/>
    <property type="molecule type" value="Genomic_DNA"/>
</dbReference>
<evidence type="ECO:0000256" key="9">
    <source>
        <dbReference type="ARBA" id="ARBA00023065"/>
    </source>
</evidence>
<keyword evidence="18" id="KW-1185">Reference proteome</keyword>
<evidence type="ECO:0000256" key="1">
    <source>
        <dbReference type="ARBA" id="ARBA00004202"/>
    </source>
</evidence>
<comment type="subunit">
    <text evidence="12">The complex is composed of two ATP-binding proteins (NikD and NikE), two transmembrane proteins (NikB and NikC) and a solute-binding protein (NikA).</text>
</comment>
<dbReference type="SMART" id="SM00382">
    <property type="entry name" value="AAA"/>
    <property type="match status" value="1"/>
</dbReference>
<dbReference type="GO" id="GO:0005524">
    <property type="term" value="F:ATP binding"/>
    <property type="evidence" value="ECO:0007669"/>
    <property type="project" value="UniProtKB-KW"/>
</dbReference>
<keyword evidence="6" id="KW-0547">Nucleotide-binding</keyword>
<evidence type="ECO:0000313" key="18">
    <source>
        <dbReference type="Proteomes" id="UP001375370"/>
    </source>
</evidence>
<comment type="catalytic activity">
    <reaction evidence="15">
        <text>Ni(2+)(out) + ATP + H2O = Ni(2+)(in) + ADP + phosphate + H(+)</text>
        <dbReference type="Rhea" id="RHEA:15557"/>
        <dbReference type="ChEBI" id="CHEBI:15377"/>
        <dbReference type="ChEBI" id="CHEBI:15378"/>
        <dbReference type="ChEBI" id="CHEBI:30616"/>
        <dbReference type="ChEBI" id="CHEBI:43474"/>
        <dbReference type="ChEBI" id="CHEBI:49786"/>
        <dbReference type="ChEBI" id="CHEBI:456216"/>
        <dbReference type="EC" id="7.2.2.11"/>
    </reaction>
    <physiologicalReaction direction="left-to-right" evidence="15">
        <dbReference type="Rhea" id="RHEA:15558"/>
    </physiologicalReaction>
</comment>
<feature type="domain" description="ABC transporter" evidence="16">
    <location>
        <begin position="5"/>
        <end position="322"/>
    </location>
</feature>
<evidence type="ECO:0000256" key="2">
    <source>
        <dbReference type="ARBA" id="ARBA00005417"/>
    </source>
</evidence>
<dbReference type="Gene3D" id="3.40.50.300">
    <property type="entry name" value="P-loop containing nucleotide triphosphate hydrolases"/>
    <property type="match status" value="1"/>
</dbReference>
<dbReference type="InterPro" id="IPR003439">
    <property type="entry name" value="ABC_transporter-like_ATP-bd"/>
</dbReference>
<evidence type="ECO:0000256" key="4">
    <source>
        <dbReference type="ARBA" id="ARBA00022475"/>
    </source>
</evidence>
<comment type="subcellular location">
    <subcellularLocation>
        <location evidence="1">Cell membrane</location>
        <topology evidence="1">Peripheral membrane protein</topology>
    </subcellularLocation>
</comment>
<dbReference type="EC" id="7.2.2.11" evidence="13"/>
<dbReference type="SUPFAM" id="SSF52540">
    <property type="entry name" value="P-loop containing nucleoside triphosphate hydrolases"/>
    <property type="match status" value="1"/>
</dbReference>
<keyword evidence="5" id="KW-0533">Nickel</keyword>
<dbReference type="InterPro" id="IPR027417">
    <property type="entry name" value="P-loop_NTPase"/>
</dbReference>
<evidence type="ECO:0000256" key="13">
    <source>
        <dbReference type="ARBA" id="ARBA00039098"/>
    </source>
</evidence>
<dbReference type="Pfam" id="PF08352">
    <property type="entry name" value="oligo_HPY"/>
    <property type="match status" value="1"/>
</dbReference>
<evidence type="ECO:0000256" key="3">
    <source>
        <dbReference type="ARBA" id="ARBA00022448"/>
    </source>
</evidence>
<reference evidence="17 18" key="1">
    <citation type="submission" date="2024-03" db="EMBL/GenBank/DDBJ databases">
        <title>A Dehalogenimonas Isolated from Estuarine Sediments Dihaloeliminates Chlorinated Alkanes.</title>
        <authorList>
            <person name="Yang Y."/>
            <person name="Wang H."/>
        </authorList>
    </citation>
    <scope>NUCLEOTIDE SEQUENCE [LARGE SCALE GENOMIC DNA]</scope>
    <source>
        <strain evidence="17 18">W</strain>
    </source>
</reference>
<evidence type="ECO:0000256" key="12">
    <source>
        <dbReference type="ARBA" id="ARBA00038669"/>
    </source>
</evidence>
<name>A0ABZ2J2Q1_9CHLR</name>
<keyword evidence="7 17" id="KW-0067">ATP-binding</keyword>
<sequence length="391" mass="42683">MNELLKIENLIVRFHTDEGVVQALNGITFDIGRRETVGLVGETGCGKTMTAFSILRLIPPPGKIEGGSIIFDRGDGKPEDILKIGEKEMRKLRGNRISMVFQEPSAALNPVFTIGDQIAEVVLVHGRQETGLQALESVKAALLKTGFSASVFKPFRTVQRYLYGQISRNPKALLPRFIGRIPLIRGIMWRLKAEALKKAVAMLKEVEIPDAARVAQAHPHQLSGGMKQRSVIAMALAHSPQLLLADEPTTALDVTIQSQILVLLNKLKNDFNASILYITHDLGVASEICDRIGVMYAGTLVEIATTEEIFLHPAHPYTRALMVAVPRPGVEPKSISGSVPDPIEPPSGCRFHPRCDRATAECREISPVMREVSPGHLVACYNIGDDLGNVG</sequence>
<evidence type="ECO:0000256" key="8">
    <source>
        <dbReference type="ARBA" id="ARBA00022967"/>
    </source>
</evidence>
<dbReference type="Pfam" id="PF00005">
    <property type="entry name" value="ABC_tran"/>
    <property type="match status" value="1"/>
</dbReference>
<dbReference type="PANTHER" id="PTHR43297">
    <property type="entry name" value="OLIGOPEPTIDE TRANSPORT ATP-BINDING PROTEIN APPD"/>
    <property type="match status" value="1"/>
</dbReference>
<keyword evidence="3" id="KW-0813">Transport</keyword>
<dbReference type="Proteomes" id="UP001375370">
    <property type="component" value="Chromosome"/>
</dbReference>
<evidence type="ECO:0000256" key="11">
    <source>
        <dbReference type="ARBA" id="ARBA00023136"/>
    </source>
</evidence>
<comment type="similarity">
    <text evidence="2">Belongs to the ABC transporter superfamily.</text>
</comment>
<keyword evidence="9" id="KW-0406">Ion transport</keyword>
<organism evidence="17 18">
    <name type="scientific">Candidatus Dehalogenimonas loeffleri</name>
    <dbReference type="NCBI Taxonomy" id="3127115"/>
    <lineage>
        <taxon>Bacteria</taxon>
        <taxon>Bacillati</taxon>
        <taxon>Chloroflexota</taxon>
        <taxon>Dehalococcoidia</taxon>
        <taxon>Dehalococcoidales</taxon>
        <taxon>Dehalococcoidaceae</taxon>
        <taxon>Dehalogenimonas</taxon>
    </lineage>
</organism>
<dbReference type="InterPro" id="IPR003593">
    <property type="entry name" value="AAA+_ATPase"/>
</dbReference>
<dbReference type="PANTHER" id="PTHR43297:SF13">
    <property type="entry name" value="NICKEL ABC TRANSPORTER, ATP-BINDING PROTEIN"/>
    <property type="match status" value="1"/>
</dbReference>
<protein>
    <recommendedName>
        <fullName evidence="14">Nickel import system ATP-binding protein NikD</fullName>
        <ecNumber evidence="13">7.2.2.11</ecNumber>
    </recommendedName>
</protein>
<dbReference type="InterPro" id="IPR013563">
    <property type="entry name" value="Oligopep_ABC_C"/>
</dbReference>
<evidence type="ECO:0000259" key="16">
    <source>
        <dbReference type="PROSITE" id="PS50893"/>
    </source>
</evidence>
<evidence type="ECO:0000256" key="6">
    <source>
        <dbReference type="ARBA" id="ARBA00022741"/>
    </source>
</evidence>
<dbReference type="PROSITE" id="PS50893">
    <property type="entry name" value="ABC_TRANSPORTER_2"/>
    <property type="match status" value="1"/>
</dbReference>
<proteinExistence type="inferred from homology"/>
<keyword evidence="8" id="KW-1278">Translocase</keyword>
<evidence type="ECO:0000256" key="10">
    <source>
        <dbReference type="ARBA" id="ARBA00023112"/>
    </source>
</evidence>
<evidence type="ECO:0000256" key="5">
    <source>
        <dbReference type="ARBA" id="ARBA00022596"/>
    </source>
</evidence>
<keyword evidence="4" id="KW-1003">Cell membrane</keyword>
<keyword evidence="11" id="KW-0472">Membrane</keyword>
<evidence type="ECO:0000256" key="15">
    <source>
        <dbReference type="ARBA" id="ARBA00048610"/>
    </source>
</evidence>
<gene>
    <name evidence="17" type="ORF">V8247_07370</name>
</gene>